<sequence length="91" mass="10028">MGTSLVSTRRDYGIMRRLLTWENGSSFLVQTKDSIVLGPEMDSILTLIETEDDPHAFSSTLFLDATLIEDDVGSLSPQGVFNFNSTVVQLS</sequence>
<reference evidence="2" key="1">
    <citation type="submission" date="2016-11" db="UniProtKB">
        <authorList>
            <consortium name="WormBaseParasite"/>
        </authorList>
    </citation>
    <scope>IDENTIFICATION</scope>
</reference>
<proteinExistence type="predicted"/>
<organism evidence="1 2">
    <name type="scientific">Steinernema glaseri</name>
    <dbReference type="NCBI Taxonomy" id="37863"/>
    <lineage>
        <taxon>Eukaryota</taxon>
        <taxon>Metazoa</taxon>
        <taxon>Ecdysozoa</taxon>
        <taxon>Nematoda</taxon>
        <taxon>Chromadorea</taxon>
        <taxon>Rhabditida</taxon>
        <taxon>Tylenchina</taxon>
        <taxon>Panagrolaimomorpha</taxon>
        <taxon>Strongyloidoidea</taxon>
        <taxon>Steinernematidae</taxon>
        <taxon>Steinernema</taxon>
    </lineage>
</organism>
<dbReference type="AlphaFoldDB" id="A0A1I7Z3P5"/>
<evidence type="ECO:0000313" key="1">
    <source>
        <dbReference type="Proteomes" id="UP000095287"/>
    </source>
</evidence>
<accession>A0A1I7Z3P5</accession>
<dbReference type="WBParaSite" id="L893_g22446.t1">
    <property type="protein sequence ID" value="L893_g22446.t1"/>
    <property type="gene ID" value="L893_g22446"/>
</dbReference>
<protein>
    <submittedName>
        <fullName evidence="2">TFIIIC_sub6 domain-containing protein</fullName>
    </submittedName>
</protein>
<name>A0A1I7Z3P5_9BILA</name>
<keyword evidence="1" id="KW-1185">Reference proteome</keyword>
<evidence type="ECO:0000313" key="2">
    <source>
        <dbReference type="WBParaSite" id="L893_g22446.t1"/>
    </source>
</evidence>
<dbReference type="Proteomes" id="UP000095287">
    <property type="component" value="Unplaced"/>
</dbReference>